<evidence type="ECO:0000313" key="2">
    <source>
        <dbReference type="Proteomes" id="UP000024635"/>
    </source>
</evidence>
<keyword evidence="2" id="KW-1185">Reference proteome</keyword>
<gene>
    <name evidence="1" type="primary">Acey_s0181.g829</name>
    <name evidence="1" type="ORF">Y032_0181g829</name>
</gene>
<name>A0A016SSE7_9BILA</name>
<dbReference type="Proteomes" id="UP000024635">
    <property type="component" value="Unassembled WGS sequence"/>
</dbReference>
<sequence length="76" mass="8552">MHLVCIQIVFLKERGNCYSDVGIMSASNTFHSYIDDQSFEDAKVCNVTGYDFEVKPNVKVNKGSRSMLQGMRSLTP</sequence>
<proteinExistence type="predicted"/>
<dbReference type="EMBL" id="JARK01001517">
    <property type="protein sequence ID" value="EYB93465.1"/>
    <property type="molecule type" value="Genomic_DNA"/>
</dbReference>
<evidence type="ECO:0000313" key="1">
    <source>
        <dbReference type="EMBL" id="EYB93465.1"/>
    </source>
</evidence>
<accession>A0A016SSE7</accession>
<protein>
    <submittedName>
        <fullName evidence="1">Uncharacterized protein</fullName>
    </submittedName>
</protein>
<reference evidence="2" key="1">
    <citation type="journal article" date="2015" name="Nat. Genet.">
        <title>The genome and transcriptome of the zoonotic hookworm Ancylostoma ceylanicum identify infection-specific gene families.</title>
        <authorList>
            <person name="Schwarz E.M."/>
            <person name="Hu Y."/>
            <person name="Antoshechkin I."/>
            <person name="Miller M.M."/>
            <person name="Sternberg P.W."/>
            <person name="Aroian R.V."/>
        </authorList>
    </citation>
    <scope>NUCLEOTIDE SEQUENCE</scope>
    <source>
        <strain evidence="2">HY135</strain>
    </source>
</reference>
<organism evidence="1 2">
    <name type="scientific">Ancylostoma ceylanicum</name>
    <dbReference type="NCBI Taxonomy" id="53326"/>
    <lineage>
        <taxon>Eukaryota</taxon>
        <taxon>Metazoa</taxon>
        <taxon>Ecdysozoa</taxon>
        <taxon>Nematoda</taxon>
        <taxon>Chromadorea</taxon>
        <taxon>Rhabditida</taxon>
        <taxon>Rhabditina</taxon>
        <taxon>Rhabditomorpha</taxon>
        <taxon>Strongyloidea</taxon>
        <taxon>Ancylostomatidae</taxon>
        <taxon>Ancylostomatinae</taxon>
        <taxon>Ancylostoma</taxon>
    </lineage>
</organism>
<dbReference type="AlphaFoldDB" id="A0A016SSE7"/>
<comment type="caution">
    <text evidence="1">The sequence shown here is derived from an EMBL/GenBank/DDBJ whole genome shotgun (WGS) entry which is preliminary data.</text>
</comment>